<dbReference type="PANTHER" id="PTHR30249">
    <property type="entry name" value="PUTATIVE SEROTONIN TRANSPORTER"/>
    <property type="match status" value="1"/>
</dbReference>
<dbReference type="RefSeq" id="WP_189353413.1">
    <property type="nucleotide sequence ID" value="NZ_BMYP01000021.1"/>
</dbReference>
<comment type="caution">
    <text evidence="6">The sequence shown here is derived from an EMBL/GenBank/DDBJ whole genome shotgun (WGS) entry which is preliminary data.</text>
</comment>
<feature type="transmembrane region" description="Helical" evidence="5">
    <location>
        <begin position="209"/>
        <end position="236"/>
    </location>
</feature>
<feature type="transmembrane region" description="Helical" evidence="5">
    <location>
        <begin position="141"/>
        <end position="171"/>
    </location>
</feature>
<keyword evidence="2 5" id="KW-0812">Transmembrane</keyword>
<evidence type="ECO:0000256" key="3">
    <source>
        <dbReference type="ARBA" id="ARBA00022989"/>
    </source>
</evidence>
<evidence type="ECO:0000313" key="7">
    <source>
        <dbReference type="Proteomes" id="UP000662678"/>
    </source>
</evidence>
<evidence type="ECO:0000256" key="5">
    <source>
        <dbReference type="SAM" id="Phobius"/>
    </source>
</evidence>
<evidence type="ECO:0000256" key="1">
    <source>
        <dbReference type="ARBA" id="ARBA00004141"/>
    </source>
</evidence>
<feature type="transmembrane region" description="Helical" evidence="5">
    <location>
        <begin position="67"/>
        <end position="86"/>
    </location>
</feature>
<feature type="transmembrane region" description="Helical" evidence="5">
    <location>
        <begin position="98"/>
        <end position="121"/>
    </location>
</feature>
<feature type="transmembrane region" description="Helical" evidence="5">
    <location>
        <begin position="12"/>
        <end position="30"/>
    </location>
</feature>
<accession>A0ABQ3HCA5</accession>
<evidence type="ECO:0000313" key="6">
    <source>
        <dbReference type="EMBL" id="GHD77817.1"/>
    </source>
</evidence>
<dbReference type="InterPro" id="IPR007300">
    <property type="entry name" value="CidB/LrgB"/>
</dbReference>
<sequence length="237" mass="24453">MTPALHEWLRQSPLTGIFLTLLAYRVALSISRRYHGHPLANTVLVGAALLIVSLLALGLSFDEYFRGASFIQFLLGPVTVALAIPLYNNLARLKRSAFAILCSIVVGSIAGVASAVLIAVAFDLPPQIVLSLAPRSATTPIAIGVAEAIGGIPTLAAAFVIVTGIIGAVLARPLLTLLRMNDDVVLGVATGIAAHGIGTARVFQISETAGAFAGLAMGLTGFVTAVVAPLLVHFLLS</sequence>
<comment type="subcellular location">
    <subcellularLocation>
        <location evidence="1">Membrane</location>
        <topology evidence="1">Multi-pass membrane protein</topology>
    </subcellularLocation>
</comment>
<feature type="transmembrane region" description="Helical" evidence="5">
    <location>
        <begin position="42"/>
        <end position="61"/>
    </location>
</feature>
<keyword evidence="4 5" id="KW-0472">Membrane</keyword>
<dbReference type="PANTHER" id="PTHR30249:SF0">
    <property type="entry name" value="PLASTIDAL GLYCOLATE_GLYCERATE TRANSLOCATOR 1, CHLOROPLASTIC"/>
    <property type="match status" value="1"/>
</dbReference>
<protein>
    <submittedName>
        <fullName evidence="6">Membrane protein</fullName>
    </submittedName>
</protein>
<organism evidence="6 7">
    <name type="scientific">Vogesella fluminis</name>
    <dbReference type="NCBI Taxonomy" id="1069161"/>
    <lineage>
        <taxon>Bacteria</taxon>
        <taxon>Pseudomonadati</taxon>
        <taxon>Pseudomonadota</taxon>
        <taxon>Betaproteobacteria</taxon>
        <taxon>Neisseriales</taxon>
        <taxon>Chromobacteriaceae</taxon>
        <taxon>Vogesella</taxon>
    </lineage>
</organism>
<feature type="transmembrane region" description="Helical" evidence="5">
    <location>
        <begin position="183"/>
        <end position="203"/>
    </location>
</feature>
<evidence type="ECO:0000256" key="4">
    <source>
        <dbReference type="ARBA" id="ARBA00023136"/>
    </source>
</evidence>
<proteinExistence type="predicted"/>
<dbReference type="Proteomes" id="UP000662678">
    <property type="component" value="Unassembled WGS sequence"/>
</dbReference>
<evidence type="ECO:0000256" key="2">
    <source>
        <dbReference type="ARBA" id="ARBA00022692"/>
    </source>
</evidence>
<dbReference type="Pfam" id="PF04172">
    <property type="entry name" value="LrgB"/>
    <property type="match status" value="1"/>
</dbReference>
<name>A0ABQ3HCA5_9NEIS</name>
<dbReference type="EMBL" id="BMYP01000021">
    <property type="protein sequence ID" value="GHD77817.1"/>
    <property type="molecule type" value="Genomic_DNA"/>
</dbReference>
<keyword evidence="7" id="KW-1185">Reference proteome</keyword>
<reference evidence="7" key="1">
    <citation type="journal article" date="2019" name="Int. J. Syst. Evol. Microbiol.">
        <title>The Global Catalogue of Microorganisms (GCM) 10K type strain sequencing project: providing services to taxonomists for standard genome sequencing and annotation.</title>
        <authorList>
            <consortium name="The Broad Institute Genomics Platform"/>
            <consortium name="The Broad Institute Genome Sequencing Center for Infectious Disease"/>
            <person name="Wu L."/>
            <person name="Ma J."/>
        </authorList>
    </citation>
    <scope>NUCLEOTIDE SEQUENCE [LARGE SCALE GENOMIC DNA]</scope>
    <source>
        <strain evidence="7">KCTC 23713</strain>
    </source>
</reference>
<keyword evidence="3 5" id="KW-1133">Transmembrane helix</keyword>
<gene>
    <name evidence="6" type="ORF">GCM10011419_19100</name>
</gene>